<dbReference type="Gene3D" id="3.40.190.150">
    <property type="entry name" value="Bordetella uptake gene, domain 1"/>
    <property type="match status" value="1"/>
</dbReference>
<dbReference type="Proteomes" id="UP000239990">
    <property type="component" value="Unassembled WGS sequence"/>
</dbReference>
<dbReference type="PANTHER" id="PTHR42928">
    <property type="entry name" value="TRICARBOXYLATE-BINDING PROTEIN"/>
    <property type="match status" value="1"/>
</dbReference>
<comment type="similarity">
    <text evidence="1">Belongs to the UPF0065 (bug) family.</text>
</comment>
<protein>
    <submittedName>
        <fullName evidence="2">Tripartite tricarboxylate transporter substrate binding protein</fullName>
    </submittedName>
</protein>
<dbReference type="PANTHER" id="PTHR42928:SF5">
    <property type="entry name" value="BLR1237 PROTEIN"/>
    <property type="match status" value="1"/>
</dbReference>
<evidence type="ECO:0000256" key="1">
    <source>
        <dbReference type="ARBA" id="ARBA00006987"/>
    </source>
</evidence>
<gene>
    <name evidence="2" type="ORF">C4E15_15250</name>
</gene>
<dbReference type="InterPro" id="IPR042100">
    <property type="entry name" value="Bug_dom1"/>
</dbReference>
<dbReference type="SUPFAM" id="SSF53850">
    <property type="entry name" value="Periplasmic binding protein-like II"/>
    <property type="match status" value="1"/>
</dbReference>
<dbReference type="OrthoDB" id="8678477at2"/>
<dbReference type="Gene3D" id="3.40.190.10">
    <property type="entry name" value="Periplasmic binding protein-like II"/>
    <property type="match status" value="1"/>
</dbReference>
<reference evidence="2 3" key="1">
    <citation type="submission" date="2018-02" db="EMBL/GenBank/DDBJ databases">
        <title>Draft Genome of Achromobacter spanius stain 6.</title>
        <authorList>
            <person name="Gunasekera T.S."/>
            <person name="Radwan O."/>
            <person name="Ruiz O.N."/>
        </authorList>
    </citation>
    <scope>NUCLEOTIDE SEQUENCE [LARGE SCALE GENOMIC DNA]</scope>
    <source>
        <strain evidence="2 3">6</strain>
    </source>
</reference>
<dbReference type="EMBL" id="PREU01000006">
    <property type="protein sequence ID" value="PPA75452.1"/>
    <property type="molecule type" value="Genomic_DNA"/>
</dbReference>
<dbReference type="AlphaFoldDB" id="A0A2S5GQR9"/>
<dbReference type="InterPro" id="IPR005064">
    <property type="entry name" value="BUG"/>
</dbReference>
<sequence length="357" mass="37432">MTCVGGGPGIYRSLDKYNKPETSVSDKQLHRIPLGRNLAAIILCGSSALLAPGVAAAADWPDGNPITIVVPFSPGGFTDLVARRYAQDLSNALKTTVVVQNKPGASGQIGTALVAREKPDGYNLLVTATQHVIYPGLQPKLPYDPKKSFSNVAILAYAPNVLLVPAKSSITNAKEFTAYANQQAGGLAFGSSSVGGSAHMSGELYKMVADANLRHIPYKGAAPAVTDLIGAQIPAAFLDATSAAAFIRSGDVKALAVTSKDRLPSLPDVPTVAESGYPSYESQAWIGLFGPANMPTAIVQKLNQIAIDSANTEANINWLNDNNATPGKLSPPQVTGFVDAELDKWKTVIDRAHVTVQ</sequence>
<name>A0A2S5GQR9_9BURK</name>
<dbReference type="PIRSF" id="PIRSF017082">
    <property type="entry name" value="YflP"/>
    <property type="match status" value="1"/>
</dbReference>
<evidence type="ECO:0000313" key="2">
    <source>
        <dbReference type="EMBL" id="PPA75452.1"/>
    </source>
</evidence>
<accession>A0A2S5GQR9</accession>
<evidence type="ECO:0000313" key="3">
    <source>
        <dbReference type="Proteomes" id="UP000239990"/>
    </source>
</evidence>
<organism evidence="2 3">
    <name type="scientific">Achromobacter spanius</name>
    <dbReference type="NCBI Taxonomy" id="217203"/>
    <lineage>
        <taxon>Bacteria</taxon>
        <taxon>Pseudomonadati</taxon>
        <taxon>Pseudomonadota</taxon>
        <taxon>Betaproteobacteria</taxon>
        <taxon>Burkholderiales</taxon>
        <taxon>Alcaligenaceae</taxon>
        <taxon>Achromobacter</taxon>
    </lineage>
</organism>
<proteinExistence type="inferred from homology"/>
<dbReference type="CDD" id="cd07012">
    <property type="entry name" value="PBP2_Bug_TTT"/>
    <property type="match status" value="1"/>
</dbReference>
<comment type="caution">
    <text evidence="2">The sequence shown here is derived from an EMBL/GenBank/DDBJ whole genome shotgun (WGS) entry which is preliminary data.</text>
</comment>
<dbReference type="Pfam" id="PF03401">
    <property type="entry name" value="TctC"/>
    <property type="match status" value="1"/>
</dbReference>